<evidence type="ECO:0000256" key="4">
    <source>
        <dbReference type="ARBA" id="ARBA00023136"/>
    </source>
</evidence>
<feature type="transmembrane region" description="Helical" evidence="6">
    <location>
        <begin position="20"/>
        <end position="42"/>
    </location>
</feature>
<proteinExistence type="inferred from homology"/>
<feature type="region of interest" description="Disordered" evidence="5">
    <location>
        <begin position="132"/>
        <end position="152"/>
    </location>
</feature>
<evidence type="ECO:0000313" key="7">
    <source>
        <dbReference type="EMBL" id="PIO22576.1"/>
    </source>
</evidence>
<evidence type="ECO:0000256" key="3">
    <source>
        <dbReference type="ARBA" id="ARBA00022989"/>
    </source>
</evidence>
<evidence type="ECO:0000313" key="8">
    <source>
        <dbReference type="Proteomes" id="UP000228934"/>
    </source>
</evidence>
<evidence type="ECO:0000256" key="6">
    <source>
        <dbReference type="SAM" id="Phobius"/>
    </source>
</evidence>
<evidence type="ECO:0000256" key="1">
    <source>
        <dbReference type="ARBA" id="ARBA00008335"/>
    </source>
</evidence>
<evidence type="ECO:0000256" key="5">
    <source>
        <dbReference type="SAM" id="MobiDB-lite"/>
    </source>
</evidence>
<dbReference type="AlphaFoldDB" id="A0A2G9R3Y6"/>
<protein>
    <submittedName>
        <fullName evidence="7">Uncharacterized protein</fullName>
    </submittedName>
</protein>
<keyword evidence="2 6" id="KW-0812">Transmembrane</keyword>
<sequence length="181" mass="19776">MAIPASVGYLQGMLPTLPVLMYTILASSAVTAVLFPVMYKLATSSQDKVRWGAVESEDRRALLSSSGLEEEEEEEDAQQWNDADFEAIEMNDRSKNSITLITEDASEVMVRIHGSHKPFTKRGDIRCNISMPQNESGAGKQAKETRASKIGNTSLSANDVQVGSQMTAKSGIMKLNVLKCF</sequence>
<dbReference type="EMBL" id="KV984753">
    <property type="protein sequence ID" value="PIO22576.1"/>
    <property type="molecule type" value="Genomic_DNA"/>
</dbReference>
<dbReference type="PANTHER" id="PTHR23121:SF9">
    <property type="entry name" value="SODIUM-DEPENDENT GLUCOSE TRANSPORTER 1"/>
    <property type="match status" value="1"/>
</dbReference>
<evidence type="ECO:0000256" key="2">
    <source>
        <dbReference type="ARBA" id="ARBA00022692"/>
    </source>
</evidence>
<comment type="similarity">
    <text evidence="1">Belongs to the major facilitator superfamily.</text>
</comment>
<organism evidence="7 8">
    <name type="scientific">Aquarana catesbeiana</name>
    <name type="common">American bullfrog</name>
    <name type="synonym">Rana catesbeiana</name>
    <dbReference type="NCBI Taxonomy" id="8400"/>
    <lineage>
        <taxon>Eukaryota</taxon>
        <taxon>Metazoa</taxon>
        <taxon>Chordata</taxon>
        <taxon>Craniata</taxon>
        <taxon>Vertebrata</taxon>
        <taxon>Euteleostomi</taxon>
        <taxon>Amphibia</taxon>
        <taxon>Batrachia</taxon>
        <taxon>Anura</taxon>
        <taxon>Neobatrachia</taxon>
        <taxon>Ranoidea</taxon>
        <taxon>Ranidae</taxon>
        <taxon>Aquarana</taxon>
    </lineage>
</organism>
<keyword evidence="3 6" id="KW-1133">Transmembrane helix</keyword>
<keyword evidence="4 6" id="KW-0472">Membrane</keyword>
<dbReference type="Proteomes" id="UP000228934">
    <property type="component" value="Unassembled WGS sequence"/>
</dbReference>
<dbReference type="PANTHER" id="PTHR23121">
    <property type="entry name" value="SODIUM-DEPENDENT GLUCOSE TRANSPORTER 1"/>
    <property type="match status" value="1"/>
</dbReference>
<name>A0A2G9R3Y6_AQUCT</name>
<reference evidence="8" key="1">
    <citation type="journal article" date="2017" name="Nat. Commun.">
        <title>The North American bullfrog draft genome provides insight into hormonal regulation of long noncoding RNA.</title>
        <authorList>
            <person name="Hammond S.A."/>
            <person name="Warren R.L."/>
            <person name="Vandervalk B.P."/>
            <person name="Kucuk E."/>
            <person name="Khan H."/>
            <person name="Gibb E.A."/>
            <person name="Pandoh P."/>
            <person name="Kirk H."/>
            <person name="Zhao Y."/>
            <person name="Jones M."/>
            <person name="Mungall A.J."/>
            <person name="Coope R."/>
            <person name="Pleasance S."/>
            <person name="Moore R.A."/>
            <person name="Holt R.A."/>
            <person name="Round J.M."/>
            <person name="Ohora S."/>
            <person name="Walle B.V."/>
            <person name="Veldhoen N."/>
            <person name="Helbing C.C."/>
            <person name="Birol I."/>
        </authorList>
    </citation>
    <scope>NUCLEOTIDE SEQUENCE [LARGE SCALE GENOMIC DNA]</scope>
</reference>
<gene>
    <name evidence="7" type="ORF">AB205_0067910</name>
</gene>
<dbReference type="OrthoDB" id="546893at2759"/>
<accession>A0A2G9R3Y6</accession>
<keyword evidence="8" id="KW-1185">Reference proteome</keyword>